<evidence type="ECO:0000259" key="1">
    <source>
        <dbReference type="Pfam" id="PF04149"/>
    </source>
</evidence>
<accession>A0A3B0BDQ3</accession>
<evidence type="ECO:0000313" key="2">
    <source>
        <dbReference type="EMBL" id="RKN70206.1"/>
    </source>
</evidence>
<reference evidence="2 3" key="1">
    <citation type="journal article" date="2015" name="Antonie Van Leeuwenhoek">
        <title>Streptomyces klenkii sp. nov., isolated from deep marine sediment.</title>
        <authorList>
            <person name="Veyisoglu A."/>
            <person name="Sahin N."/>
        </authorList>
    </citation>
    <scope>NUCLEOTIDE SEQUENCE [LARGE SCALE GENOMIC DNA]</scope>
    <source>
        <strain evidence="2 3">KCTC 29202</strain>
    </source>
</reference>
<comment type="caution">
    <text evidence="2">The sequence shown here is derived from an EMBL/GenBank/DDBJ whole genome shotgun (WGS) entry which is preliminary data.</text>
</comment>
<dbReference type="InterPro" id="IPR007278">
    <property type="entry name" value="DUF397"/>
</dbReference>
<keyword evidence="3" id="KW-1185">Reference proteome</keyword>
<dbReference type="Pfam" id="PF04149">
    <property type="entry name" value="DUF397"/>
    <property type="match status" value="1"/>
</dbReference>
<name>A0A3B0BDQ3_9ACTN</name>
<protein>
    <submittedName>
        <fullName evidence="2">DUF397 domain-containing protein</fullName>
    </submittedName>
</protein>
<dbReference type="Proteomes" id="UP000270343">
    <property type="component" value="Unassembled WGS sequence"/>
</dbReference>
<evidence type="ECO:0000313" key="3">
    <source>
        <dbReference type="Proteomes" id="UP000270343"/>
    </source>
</evidence>
<dbReference type="OrthoDB" id="3402668at2"/>
<proteinExistence type="predicted"/>
<gene>
    <name evidence="2" type="ORF">D7231_20160</name>
</gene>
<dbReference type="AlphaFoldDB" id="A0A3B0BDQ3"/>
<feature type="domain" description="DUF397" evidence="1">
    <location>
        <begin position="4"/>
        <end position="57"/>
    </location>
</feature>
<sequence length="63" mass="6707">MGQAKWQKSSFSGNGPGNDCVEVAGLLNVVMIRESDEPSRSIAASPEAFAVLIRRLKTGESRG</sequence>
<organism evidence="2 3">
    <name type="scientific">Streptomyces klenkii</name>
    <dbReference type="NCBI Taxonomy" id="1420899"/>
    <lineage>
        <taxon>Bacteria</taxon>
        <taxon>Bacillati</taxon>
        <taxon>Actinomycetota</taxon>
        <taxon>Actinomycetes</taxon>
        <taxon>Kitasatosporales</taxon>
        <taxon>Streptomycetaceae</taxon>
        <taxon>Streptomyces</taxon>
    </lineage>
</organism>
<dbReference type="RefSeq" id="WP_120756878.1">
    <property type="nucleotide sequence ID" value="NZ_RBAM01000008.1"/>
</dbReference>
<dbReference type="EMBL" id="RBAM01000008">
    <property type="protein sequence ID" value="RKN70206.1"/>
    <property type="molecule type" value="Genomic_DNA"/>
</dbReference>